<dbReference type="EMBL" id="BAUU01000033">
    <property type="protein sequence ID" value="GAE32318.1"/>
    <property type="molecule type" value="Genomic_DNA"/>
</dbReference>
<accession>W4QKZ8</accession>
<dbReference type="Pfam" id="PF09991">
    <property type="entry name" value="DUF2232"/>
    <property type="match status" value="1"/>
</dbReference>
<dbReference type="InterPro" id="IPR018710">
    <property type="entry name" value="DUF2232"/>
</dbReference>
<keyword evidence="1" id="KW-0472">Membrane</keyword>
<protein>
    <recommendedName>
        <fullName evidence="4">DUF2232 domain-containing protein</fullName>
    </recommendedName>
</protein>
<proteinExistence type="predicted"/>
<name>W4QKZ8_9BACI</name>
<keyword evidence="1" id="KW-0812">Transmembrane</keyword>
<feature type="transmembrane region" description="Helical" evidence="1">
    <location>
        <begin position="230"/>
        <end position="256"/>
    </location>
</feature>
<evidence type="ECO:0000256" key="1">
    <source>
        <dbReference type="SAM" id="Phobius"/>
    </source>
</evidence>
<dbReference type="AlphaFoldDB" id="W4QKZ8"/>
<gene>
    <name evidence="2" type="ORF">JCM9152_3846</name>
</gene>
<keyword evidence="3" id="KW-1185">Reference proteome</keyword>
<sequence length="273" mass="30052">MPFVVFTFRRGLKAGTVLLLVSSFLGFILGGGVLAIIPAIMFGTAGMVIGEIHRRGLSGFAVLLGASLAYIVHILLLFVGMTLLVGQSPMQLAADLTRDQMELVERTLGGMGQMNTEMLDEALDTLLFLAPVAIVFSGILLAIITVLLSYFVLKRLGHDVKKLPPFRHWAFPKSFLWYYLVVLIVALIGVEEGTVMFTVVQNLMMLLGFVLTIQGFAFIFFYCHHKKVSIALPIIIVVASFILLPLIEVIRIVGIIDLGFDLRKRIAGQDNRS</sequence>
<evidence type="ECO:0008006" key="4">
    <source>
        <dbReference type="Google" id="ProtNLM"/>
    </source>
</evidence>
<feature type="transmembrane region" description="Helical" evidence="1">
    <location>
        <begin position="126"/>
        <end position="153"/>
    </location>
</feature>
<feature type="transmembrane region" description="Helical" evidence="1">
    <location>
        <begin position="174"/>
        <end position="190"/>
    </location>
</feature>
<dbReference type="OrthoDB" id="2987886at2"/>
<keyword evidence="1" id="KW-1133">Transmembrane helix</keyword>
<evidence type="ECO:0000313" key="2">
    <source>
        <dbReference type="EMBL" id="GAE32318.1"/>
    </source>
</evidence>
<dbReference type="PANTHER" id="PTHR41324:SF1">
    <property type="entry name" value="DUF2232 DOMAIN-CONTAINING PROTEIN"/>
    <property type="match status" value="1"/>
</dbReference>
<feature type="transmembrane region" description="Helical" evidence="1">
    <location>
        <begin position="20"/>
        <end position="48"/>
    </location>
</feature>
<feature type="transmembrane region" description="Helical" evidence="1">
    <location>
        <begin position="202"/>
        <end position="223"/>
    </location>
</feature>
<dbReference type="RefSeq" id="WP_052016096.1">
    <property type="nucleotide sequence ID" value="NZ_BAUU01000033.1"/>
</dbReference>
<reference evidence="2" key="1">
    <citation type="journal article" date="2014" name="Genome Announc.">
        <title>Draft Genome Sequences of Three Alkaliphilic Bacillus Strains, Bacillus wakoensis JCM 9140T, Bacillus akibai JCM 9157T, and Bacillus hemicellulosilyticus JCM 9152T.</title>
        <authorList>
            <person name="Yuki M."/>
            <person name="Oshima K."/>
            <person name="Suda W."/>
            <person name="Oshida Y."/>
            <person name="Kitamura K."/>
            <person name="Iida T."/>
            <person name="Hattori M."/>
            <person name="Ohkuma M."/>
        </authorList>
    </citation>
    <scope>NUCLEOTIDE SEQUENCE [LARGE SCALE GENOMIC DNA]</scope>
    <source>
        <strain evidence="2">JCM 9152</strain>
    </source>
</reference>
<dbReference type="STRING" id="1236971.JCM9152_3846"/>
<dbReference type="PANTHER" id="PTHR41324">
    <property type="entry name" value="MEMBRANE PROTEIN-RELATED"/>
    <property type="match status" value="1"/>
</dbReference>
<feature type="transmembrane region" description="Helical" evidence="1">
    <location>
        <begin position="60"/>
        <end position="85"/>
    </location>
</feature>
<evidence type="ECO:0000313" key="3">
    <source>
        <dbReference type="Proteomes" id="UP000018895"/>
    </source>
</evidence>
<dbReference type="Proteomes" id="UP000018895">
    <property type="component" value="Unassembled WGS sequence"/>
</dbReference>
<comment type="caution">
    <text evidence="2">The sequence shown here is derived from an EMBL/GenBank/DDBJ whole genome shotgun (WGS) entry which is preliminary data.</text>
</comment>
<organism evidence="2 3">
    <name type="scientific">Halalkalibacter hemicellulosilyticusJCM 9152</name>
    <dbReference type="NCBI Taxonomy" id="1236971"/>
    <lineage>
        <taxon>Bacteria</taxon>
        <taxon>Bacillati</taxon>
        <taxon>Bacillota</taxon>
        <taxon>Bacilli</taxon>
        <taxon>Bacillales</taxon>
        <taxon>Bacillaceae</taxon>
        <taxon>Halalkalibacter</taxon>
    </lineage>
</organism>